<reference evidence="1 2" key="1">
    <citation type="submission" date="2017-04" db="EMBL/GenBank/DDBJ databases">
        <authorList>
            <person name="Afonso C.L."/>
            <person name="Miller P.J."/>
            <person name="Scott M.A."/>
            <person name="Spackman E."/>
            <person name="Goraichik I."/>
            <person name="Dimitrov K.M."/>
            <person name="Suarez D.L."/>
            <person name="Swayne D.E."/>
        </authorList>
    </citation>
    <scope>NUCLEOTIDE SEQUENCE [LARGE SCALE GENOMIC DNA]</scope>
    <source>
        <strain evidence="1 2">KR-140</strain>
    </source>
</reference>
<keyword evidence="2" id="KW-1185">Reference proteome</keyword>
<dbReference type="AlphaFoldDB" id="A0A1W1UW93"/>
<proteinExistence type="predicted"/>
<sequence length="74" mass="8421">MTQNDLLTLAIRQARTLAYQLNHAKVLAYVEELEAQLPNLITTDEQTQALMELSRVIKKMLEDVDPTNASRIHS</sequence>
<name>A0A1W1UW93_9DEIO</name>
<dbReference type="EMBL" id="FWWU01000008">
    <property type="protein sequence ID" value="SMB85435.1"/>
    <property type="molecule type" value="Genomic_DNA"/>
</dbReference>
<evidence type="ECO:0000313" key="1">
    <source>
        <dbReference type="EMBL" id="SMB85435.1"/>
    </source>
</evidence>
<accession>A0A1W1UW93</accession>
<organism evidence="1 2">
    <name type="scientific">Deinococcus hopiensis KR-140</name>
    <dbReference type="NCBI Taxonomy" id="695939"/>
    <lineage>
        <taxon>Bacteria</taxon>
        <taxon>Thermotogati</taxon>
        <taxon>Deinococcota</taxon>
        <taxon>Deinococci</taxon>
        <taxon>Deinococcales</taxon>
        <taxon>Deinococcaceae</taxon>
        <taxon>Deinococcus</taxon>
    </lineage>
</organism>
<evidence type="ECO:0000313" key="2">
    <source>
        <dbReference type="Proteomes" id="UP000192582"/>
    </source>
</evidence>
<protein>
    <submittedName>
        <fullName evidence="1">Uncharacterized protein</fullName>
    </submittedName>
</protein>
<gene>
    <name evidence="1" type="ORF">SAMN00790413_03402</name>
</gene>
<dbReference type="RefSeq" id="WP_139806691.1">
    <property type="nucleotide sequence ID" value="NZ_FWWU01000008.1"/>
</dbReference>
<dbReference type="Proteomes" id="UP000192582">
    <property type="component" value="Unassembled WGS sequence"/>
</dbReference>